<keyword evidence="1" id="KW-0812">Transmembrane</keyword>
<reference evidence="2" key="1">
    <citation type="submission" date="2021-01" db="EMBL/GenBank/DDBJ databases">
        <authorList>
            <person name="Corre E."/>
            <person name="Pelletier E."/>
            <person name="Niang G."/>
            <person name="Scheremetjew M."/>
            <person name="Finn R."/>
            <person name="Kale V."/>
            <person name="Holt S."/>
            <person name="Cochrane G."/>
            <person name="Meng A."/>
            <person name="Brown T."/>
            <person name="Cohen L."/>
        </authorList>
    </citation>
    <scope>NUCLEOTIDE SEQUENCE</scope>
    <source>
        <strain evidence="2">OF101</strain>
    </source>
</reference>
<protein>
    <submittedName>
        <fullName evidence="2">Uncharacterized protein</fullName>
    </submittedName>
</protein>
<sequence>MPDLQIIVFSILSYPAELLLHCSHLACFCCTVLVALLFVSPSAAGLVLLGALLALLASYRRHVSSLPRYCGPLDVLLGRTYRASTLTPSMQANNNVTLCRFREKFVIAYRKSDSHFASPLARILVATSDGDLGEWKEVWDYHTGEDDLRETLLFEFRGRLFLYFACLAPFKRGFTPRRMQWTATEDLQVWSAPVPVGRVSEITWDVKVLKDAAGEEIAYKVSYVGNHYAADAVCTVHFERSFDGIDWKPVGKKEDSAVYAGGISEVTFAFTPSGDLVAIGRNEDGDASGFGSQLFFAKKEDLGAWTPLRVSLPQRFDSPRLVPMDGHLILFARYAREPYALTPSWAPFGLQRFSNILCYSLLPKTAAVYRIEPPDAEGRWSEQPVQVVRCFEETYGDTGFFSIAEGKNKGEWVVANYSSACHSHAAWIYGQLYPTDIYVCQCRVVQHPHA</sequence>
<dbReference type="AlphaFoldDB" id="A0A7S1W3K9"/>
<keyword evidence="1" id="KW-1133">Transmembrane helix</keyword>
<gene>
    <name evidence="2" type="ORF">ACAT0790_LOCUS29855</name>
</gene>
<proteinExistence type="predicted"/>
<organism evidence="2">
    <name type="scientific">Alexandrium catenella</name>
    <name type="common">Red tide dinoflagellate</name>
    <name type="synonym">Gonyaulax catenella</name>
    <dbReference type="NCBI Taxonomy" id="2925"/>
    <lineage>
        <taxon>Eukaryota</taxon>
        <taxon>Sar</taxon>
        <taxon>Alveolata</taxon>
        <taxon>Dinophyceae</taxon>
        <taxon>Gonyaulacales</taxon>
        <taxon>Pyrocystaceae</taxon>
        <taxon>Alexandrium</taxon>
    </lineage>
</organism>
<evidence type="ECO:0000313" key="2">
    <source>
        <dbReference type="EMBL" id="CAD9147011.1"/>
    </source>
</evidence>
<feature type="transmembrane region" description="Helical" evidence="1">
    <location>
        <begin position="43"/>
        <end position="59"/>
    </location>
</feature>
<evidence type="ECO:0000256" key="1">
    <source>
        <dbReference type="SAM" id="Phobius"/>
    </source>
</evidence>
<accession>A0A7S1W3K9</accession>
<name>A0A7S1W3K9_ALECA</name>
<dbReference type="EMBL" id="HBGE01049418">
    <property type="protein sequence ID" value="CAD9147011.1"/>
    <property type="molecule type" value="Transcribed_RNA"/>
</dbReference>
<keyword evidence="1" id="KW-0472">Membrane</keyword>